<dbReference type="EMBL" id="CP053587">
    <property type="protein sequence ID" value="WNZ27746.1"/>
    <property type="molecule type" value="Genomic_DNA"/>
</dbReference>
<sequence length="227" mass="25569">MSTSLEKLTITPIVIKNNQLEQRLPPISVLFNPESYTISKTVNWSKKTSEQFNAPLSFFSGGDSRVLSLQLFFDVTIPVNAQGQTVVLEDVRQESNKIVALTRIERDEQHPRICEMAWGNSPVGSDFPFVGMITSLTQKFSQFSRNGKPIRATLDVTFTEYLNPELDKRKTDPELTTQVIRGGATLDGITAELYHDPKRWRVIAEANGIDDPRHLQVGRTLLIPNIN</sequence>
<dbReference type="AlphaFoldDB" id="A0AA96WR54"/>
<evidence type="ECO:0000259" key="1">
    <source>
        <dbReference type="PROSITE" id="PS51782"/>
    </source>
</evidence>
<feature type="domain" description="LysM" evidence="1">
    <location>
        <begin position="176"/>
        <end position="223"/>
    </location>
</feature>
<accession>A0AA96WR54</accession>
<dbReference type="RefSeq" id="WP_316436206.1">
    <property type="nucleotide sequence ID" value="NZ_CP053587.1"/>
</dbReference>
<proteinExistence type="predicted"/>
<dbReference type="Pfam" id="PF19266">
    <property type="entry name" value="CIS_tube"/>
    <property type="match status" value="1"/>
</dbReference>
<reference evidence="2" key="1">
    <citation type="submission" date="2020-05" db="EMBL/GenBank/DDBJ databases">
        <authorList>
            <person name="Zhu T."/>
            <person name="Keshari N."/>
            <person name="Lu X."/>
        </authorList>
    </citation>
    <scope>NUCLEOTIDE SEQUENCE</scope>
    <source>
        <strain evidence="2">NK1-12</strain>
    </source>
</reference>
<dbReference type="InterPro" id="IPR018392">
    <property type="entry name" value="LysM"/>
</dbReference>
<evidence type="ECO:0000313" key="2">
    <source>
        <dbReference type="EMBL" id="WNZ27746.1"/>
    </source>
</evidence>
<protein>
    <submittedName>
        <fullName evidence="2">LysM peptidoglycan-binding domain-containing protein</fullName>
    </submittedName>
</protein>
<dbReference type="PROSITE" id="PS51782">
    <property type="entry name" value="LYSM"/>
    <property type="match status" value="1"/>
</dbReference>
<dbReference type="Gene3D" id="3.10.350.10">
    <property type="entry name" value="LysM domain"/>
    <property type="match status" value="1"/>
</dbReference>
<name>A0AA96WR54_9CYAN</name>
<dbReference type="InterPro" id="IPR045361">
    <property type="entry name" value="CIS_tube_prot_N"/>
</dbReference>
<organism evidence="2">
    <name type="scientific">Leptolyngbya sp. NK1-12</name>
    <dbReference type="NCBI Taxonomy" id="2547451"/>
    <lineage>
        <taxon>Bacteria</taxon>
        <taxon>Bacillati</taxon>
        <taxon>Cyanobacteriota</taxon>
        <taxon>Cyanophyceae</taxon>
        <taxon>Leptolyngbyales</taxon>
        <taxon>Leptolyngbyaceae</taxon>
        <taxon>Leptolyngbya group</taxon>
        <taxon>Leptolyngbya</taxon>
    </lineage>
</organism>
<dbReference type="InterPro" id="IPR036779">
    <property type="entry name" value="LysM_dom_sf"/>
</dbReference>
<gene>
    <name evidence="2" type="ORF">HJG54_33455</name>
</gene>